<reference evidence="1 2" key="1">
    <citation type="submission" date="2017-10" db="EMBL/GenBank/DDBJ databases">
        <title>Bacillus sp. nov., a halophilic bacterium isolated from a Yangshapao Lake.</title>
        <authorList>
            <person name="Wang H."/>
        </authorList>
    </citation>
    <scope>NUCLEOTIDE SEQUENCE [LARGE SCALE GENOMIC DNA]</scope>
    <source>
        <strain evidence="1 2">YSP-3</strain>
    </source>
</reference>
<dbReference type="EMBL" id="PDOF01000001">
    <property type="protein sequence ID" value="PYZ97084.1"/>
    <property type="molecule type" value="Genomic_DNA"/>
</dbReference>
<sequence>MLNQPVKQTYYKVHKVTNSIEQKTVEHERTLTMDQNEIQTAHRSFKFKDVFDISYRPLQEEEGLLYLHTSKGVYSYMVKDDPAPFIDAFKKLDRQES</sequence>
<accession>A0A2W0H5G6</accession>
<evidence type="ECO:0000313" key="2">
    <source>
        <dbReference type="Proteomes" id="UP000248066"/>
    </source>
</evidence>
<proteinExistence type="predicted"/>
<name>A0A2W0H5G6_9BACI</name>
<protein>
    <submittedName>
        <fullName evidence="1">Uncharacterized protein</fullName>
    </submittedName>
</protein>
<dbReference type="RefSeq" id="WP_110515805.1">
    <property type="nucleotide sequence ID" value="NZ_PDOF01000001.1"/>
</dbReference>
<evidence type="ECO:0000313" key="1">
    <source>
        <dbReference type="EMBL" id="PYZ97084.1"/>
    </source>
</evidence>
<dbReference type="AlphaFoldDB" id="A0A2W0H5G6"/>
<dbReference type="Proteomes" id="UP000248066">
    <property type="component" value="Unassembled WGS sequence"/>
</dbReference>
<dbReference type="OrthoDB" id="2691759at2"/>
<gene>
    <name evidence="1" type="ORF">CR205_00300</name>
</gene>
<keyword evidence="2" id="KW-1185">Reference proteome</keyword>
<organism evidence="1 2">
    <name type="scientific">Alteribacter lacisalsi</name>
    <dbReference type="NCBI Taxonomy" id="2045244"/>
    <lineage>
        <taxon>Bacteria</taxon>
        <taxon>Bacillati</taxon>
        <taxon>Bacillota</taxon>
        <taxon>Bacilli</taxon>
        <taxon>Bacillales</taxon>
        <taxon>Bacillaceae</taxon>
        <taxon>Alteribacter</taxon>
    </lineage>
</organism>
<comment type="caution">
    <text evidence="1">The sequence shown here is derived from an EMBL/GenBank/DDBJ whole genome shotgun (WGS) entry which is preliminary data.</text>
</comment>